<sequence>MEKAQRARDKRLANMTPLQRARYDRWLAAHRAVSATGRAEARERRKQAKEARALIELPPSAAGEEVERIQTLIDELERRAKPRFDVFD</sequence>
<organism evidence="1 2">
    <name type="scientific">Rhizobium rhizogenes</name>
    <name type="common">Agrobacterium rhizogenes</name>
    <dbReference type="NCBI Taxonomy" id="359"/>
    <lineage>
        <taxon>Bacteria</taxon>
        <taxon>Pseudomonadati</taxon>
        <taxon>Pseudomonadota</taxon>
        <taxon>Alphaproteobacteria</taxon>
        <taxon>Hyphomicrobiales</taxon>
        <taxon>Rhizobiaceae</taxon>
        <taxon>Rhizobium/Agrobacterium group</taxon>
        <taxon>Rhizobium</taxon>
    </lineage>
</organism>
<dbReference type="Proteomes" id="UP000473658">
    <property type="component" value="Unassembled WGS sequence"/>
</dbReference>
<reference evidence="1 2" key="1">
    <citation type="submission" date="2018-08" db="EMBL/GenBank/DDBJ databases">
        <title>Crown Gall in kiwifruit.</title>
        <authorList>
            <person name="Visnovsky S.B."/>
            <person name="Pitman A.R."/>
        </authorList>
    </citation>
    <scope>NUCLEOTIDE SEQUENCE [LARGE SCALE GENOMIC DNA]</scope>
    <source>
        <strain evidence="1 2">SBV_302_78_2</strain>
    </source>
</reference>
<protein>
    <submittedName>
        <fullName evidence="1">Uncharacterized protein</fullName>
    </submittedName>
</protein>
<accession>A0AA88F720</accession>
<evidence type="ECO:0000313" key="1">
    <source>
        <dbReference type="EMBL" id="KAA3503280.1"/>
    </source>
</evidence>
<dbReference type="AlphaFoldDB" id="A0AA88F720"/>
<dbReference type="EMBL" id="QRFF01000002">
    <property type="protein sequence ID" value="KAA3503280.1"/>
    <property type="molecule type" value="Genomic_DNA"/>
</dbReference>
<proteinExistence type="predicted"/>
<gene>
    <name evidence="1" type="ORF">DXM27_06215</name>
</gene>
<name>A0AA88F720_RHIRH</name>
<comment type="caution">
    <text evidence="1">The sequence shown here is derived from an EMBL/GenBank/DDBJ whole genome shotgun (WGS) entry which is preliminary data.</text>
</comment>
<evidence type="ECO:0000313" key="2">
    <source>
        <dbReference type="Proteomes" id="UP000473658"/>
    </source>
</evidence>